<keyword evidence="7" id="KW-0448">Lipopolysaccharide biosynthesis</keyword>
<evidence type="ECO:0000256" key="1">
    <source>
        <dbReference type="ARBA" id="ARBA00004651"/>
    </source>
</evidence>
<dbReference type="EMBL" id="QGLM01000005">
    <property type="protein sequence ID" value="PXY96683.1"/>
    <property type="molecule type" value="Genomic_DNA"/>
</dbReference>
<feature type="transmembrane region" description="Helical" evidence="11">
    <location>
        <begin position="47"/>
        <end position="67"/>
    </location>
</feature>
<dbReference type="GO" id="GO:0009245">
    <property type="term" value="P:lipid A biosynthetic process"/>
    <property type="evidence" value="ECO:0007669"/>
    <property type="project" value="UniProtKB-KW"/>
</dbReference>
<dbReference type="SUPFAM" id="SSF103481">
    <property type="entry name" value="Multidrug resistance efflux transporter EmrE"/>
    <property type="match status" value="1"/>
</dbReference>
<evidence type="ECO:0000256" key="5">
    <source>
        <dbReference type="ARBA" id="ARBA00022556"/>
    </source>
</evidence>
<keyword evidence="3" id="KW-0444">Lipid biosynthesis</keyword>
<dbReference type="KEGG" id="fpp:FPB0191_00531"/>
<dbReference type="AlphaFoldDB" id="A0A0A7S0K8"/>
<evidence type="ECO:0000259" key="12">
    <source>
        <dbReference type="Pfam" id="PF00892"/>
    </source>
</evidence>
<name>A0A0A7S0K8_FRIPE</name>
<dbReference type="PANTHER" id="PTHR30561">
    <property type="entry name" value="SMR FAMILY PROTON-DEPENDENT DRUG EFFLUX TRANSPORTER SUGE"/>
    <property type="match status" value="1"/>
</dbReference>
<evidence type="ECO:0000256" key="8">
    <source>
        <dbReference type="ARBA" id="ARBA00022989"/>
    </source>
</evidence>
<feature type="transmembrane region" description="Helical" evidence="11">
    <location>
        <begin position="74"/>
        <end position="94"/>
    </location>
</feature>
<dbReference type="GO" id="GO:0022857">
    <property type="term" value="F:transmembrane transporter activity"/>
    <property type="evidence" value="ECO:0007669"/>
    <property type="project" value="InterPro"/>
</dbReference>
<evidence type="ECO:0000256" key="6">
    <source>
        <dbReference type="ARBA" id="ARBA00022692"/>
    </source>
</evidence>
<proteinExistence type="predicted"/>
<evidence type="ECO:0000313" key="13">
    <source>
        <dbReference type="EMBL" id="AJA44362.1"/>
    </source>
</evidence>
<dbReference type="Pfam" id="PF00892">
    <property type="entry name" value="EamA"/>
    <property type="match status" value="1"/>
</dbReference>
<organism evidence="13 15">
    <name type="scientific">Frischella perrara</name>
    <dbReference type="NCBI Taxonomy" id="1267021"/>
    <lineage>
        <taxon>Bacteria</taxon>
        <taxon>Pseudomonadati</taxon>
        <taxon>Pseudomonadota</taxon>
        <taxon>Gammaproteobacteria</taxon>
        <taxon>Orbales</taxon>
        <taxon>Orbaceae</taxon>
        <taxon>Frischella</taxon>
    </lineage>
</organism>
<reference evidence="13 15" key="1">
    <citation type="journal article" date="2014" name="Appl. Environ. Microbiol.">
        <title>Gut symbionts from distinct hosts exhibit genotoxic activity via divergent colibactin biosynthetic pathways.</title>
        <authorList>
            <person name="Engel P."/>
            <person name="Vizcaino M.I."/>
            <person name="Crawford J.M."/>
        </authorList>
    </citation>
    <scope>NUCLEOTIDE SEQUENCE [LARGE SCALE GENOMIC DNA]</scope>
    <source>
        <strain evidence="13 15">PEB0191</strain>
    </source>
</reference>
<evidence type="ECO:0000313" key="15">
    <source>
        <dbReference type="Proteomes" id="UP000030901"/>
    </source>
</evidence>
<evidence type="ECO:0000256" key="10">
    <source>
        <dbReference type="ARBA" id="ARBA00023136"/>
    </source>
</evidence>
<feature type="domain" description="EamA" evidence="12">
    <location>
        <begin position="49"/>
        <end position="117"/>
    </location>
</feature>
<dbReference type="OrthoDB" id="7021040at2"/>
<evidence type="ECO:0000256" key="2">
    <source>
        <dbReference type="ARBA" id="ARBA00022475"/>
    </source>
</evidence>
<evidence type="ECO:0000256" key="7">
    <source>
        <dbReference type="ARBA" id="ARBA00022985"/>
    </source>
</evidence>
<dbReference type="InterPro" id="IPR000390">
    <property type="entry name" value="Small_drug/metabolite_transptr"/>
</dbReference>
<dbReference type="EMBL" id="CP009056">
    <property type="protein sequence ID" value="AJA44362.1"/>
    <property type="molecule type" value="Genomic_DNA"/>
</dbReference>
<keyword evidence="15" id="KW-1185">Reference proteome</keyword>
<evidence type="ECO:0000256" key="4">
    <source>
        <dbReference type="ARBA" id="ARBA00022519"/>
    </source>
</evidence>
<dbReference type="InterPro" id="IPR000620">
    <property type="entry name" value="EamA_dom"/>
</dbReference>
<dbReference type="HOGENOM" id="CLU_131462_3_0_6"/>
<dbReference type="STRING" id="1267021.FPB0191_00531"/>
<dbReference type="InterPro" id="IPR037185">
    <property type="entry name" value="EmrE-like"/>
</dbReference>
<reference evidence="14 16" key="2">
    <citation type="submission" date="2018-05" db="EMBL/GenBank/DDBJ databases">
        <title>Reference genomes for bee gut microbiota database.</title>
        <authorList>
            <person name="Ellegaard K.M."/>
        </authorList>
    </citation>
    <scope>NUCLEOTIDE SEQUENCE [LARGE SCALE GENOMIC DNA]</scope>
    <source>
        <strain evidence="14 16">ESL0167</strain>
    </source>
</reference>
<evidence type="ECO:0000256" key="3">
    <source>
        <dbReference type="ARBA" id="ARBA00022516"/>
    </source>
</evidence>
<gene>
    <name evidence="14" type="ORF">DKK76_02545</name>
    <name evidence="13" type="ORF">FPB0191_00531</name>
</gene>
<evidence type="ECO:0000256" key="11">
    <source>
        <dbReference type="SAM" id="Phobius"/>
    </source>
</evidence>
<dbReference type="GO" id="GO:0005886">
    <property type="term" value="C:plasma membrane"/>
    <property type="evidence" value="ECO:0007669"/>
    <property type="project" value="UniProtKB-SubCell"/>
</dbReference>
<keyword evidence="8 11" id="KW-1133">Transmembrane helix</keyword>
<dbReference type="Proteomes" id="UP000247838">
    <property type="component" value="Unassembled WGS sequence"/>
</dbReference>
<feature type="transmembrane region" description="Helical" evidence="11">
    <location>
        <begin position="100"/>
        <end position="119"/>
    </location>
</feature>
<keyword evidence="2" id="KW-1003">Cell membrane</keyword>
<dbReference type="Gene3D" id="1.10.3730.20">
    <property type="match status" value="1"/>
</dbReference>
<sequence>MRKFYLIGFLFLLLFDTLGQCSFKLTAQHAEPLEMSFDWIIRVFTNPWVYTAVFGYIGAFFTWMLLLKKAPIGPAFAASHLEVVTVMLASYWIFNEQITLLRLLGAAFIIIGIVFLALAEHKLQPNPET</sequence>
<keyword evidence="10 11" id="KW-0472">Membrane</keyword>
<evidence type="ECO:0000313" key="16">
    <source>
        <dbReference type="Proteomes" id="UP000247838"/>
    </source>
</evidence>
<dbReference type="Proteomes" id="UP000030901">
    <property type="component" value="Chromosome"/>
</dbReference>
<protein>
    <submittedName>
        <fullName evidence="14">EamA family transporter</fullName>
    </submittedName>
    <submittedName>
        <fullName evidence="13">Membrane transporter of cations and cationic drugs</fullName>
    </submittedName>
</protein>
<comment type="subcellular location">
    <subcellularLocation>
        <location evidence="1">Cell membrane</location>
        <topology evidence="1">Multi-pass membrane protein</topology>
    </subcellularLocation>
</comment>
<keyword evidence="5" id="KW-0441">Lipid A biosynthesis</keyword>
<keyword evidence="6 11" id="KW-0812">Transmembrane</keyword>
<dbReference type="RefSeq" id="WP_039103811.1">
    <property type="nucleotide sequence ID" value="NZ_CALYQC010000035.1"/>
</dbReference>
<keyword evidence="9" id="KW-0443">Lipid metabolism</keyword>
<dbReference type="GO" id="GO:0009103">
    <property type="term" value="P:lipopolysaccharide biosynthetic process"/>
    <property type="evidence" value="ECO:0007669"/>
    <property type="project" value="UniProtKB-KW"/>
</dbReference>
<evidence type="ECO:0000256" key="9">
    <source>
        <dbReference type="ARBA" id="ARBA00023098"/>
    </source>
</evidence>
<dbReference type="PANTHER" id="PTHR30561:SF9">
    <property type="entry name" value="4-AMINO-4-DEOXY-L-ARABINOSE-PHOSPHOUNDECAPRENOL FLIPPASE SUBUNIT ARNF-RELATED"/>
    <property type="match status" value="1"/>
</dbReference>
<keyword evidence="4" id="KW-0997">Cell inner membrane</keyword>
<evidence type="ECO:0000313" key="14">
    <source>
        <dbReference type="EMBL" id="PXY96683.1"/>
    </source>
</evidence>
<accession>A0A0A7S0K8</accession>